<keyword evidence="2" id="KW-0805">Transcription regulation</keyword>
<evidence type="ECO:0000256" key="1">
    <source>
        <dbReference type="ARBA" id="ARBA00022491"/>
    </source>
</evidence>
<dbReference type="SUPFAM" id="SSF53822">
    <property type="entry name" value="Periplasmic binding protein-like I"/>
    <property type="match status" value="1"/>
</dbReference>
<dbReference type="RefSeq" id="WP_312032016.1">
    <property type="nucleotide sequence ID" value="NZ_CP051151.1"/>
</dbReference>
<proteinExistence type="predicted"/>
<dbReference type="Pfam" id="PF13377">
    <property type="entry name" value="Peripla_BP_3"/>
    <property type="match status" value="1"/>
</dbReference>
<dbReference type="GO" id="GO:0000976">
    <property type="term" value="F:transcription cis-regulatory region binding"/>
    <property type="evidence" value="ECO:0007669"/>
    <property type="project" value="TreeGrafter"/>
</dbReference>
<evidence type="ECO:0000313" key="7">
    <source>
        <dbReference type="Proteomes" id="UP000512167"/>
    </source>
</evidence>
<sequence>MVTIKDISKKSGVSVATVSKAINNYPDISEKTKKNILKLAKEMGYVPNSSARSLKTHQSYTIGIIFEEITDYGLQHPLFSKILESYKKVVESKGYDIMFLAKNMGNQQGSYLQHSMRKQVDAILVLCEDFNSEEMLELYQSDLPIIVIDYAVSTAVTVTSNNIQGMEQGVKFLVDLGHKKIAHVYGDPYTFIGGQRKLAFENALHKYNLSLRDDYLVSGEYFSKEDGYRAMQKLMTLEDQPTAVFCASDMIAIGAIQAIKEAGKSVPEDYSILGFDGIDIGQLITPKLTTIRQDARKMGEIAARKTFQFLDHPNTKQNGDIITVETYLINGDSTRVLKD</sequence>
<dbReference type="Proteomes" id="UP000512167">
    <property type="component" value="Chromosome"/>
</dbReference>
<protein>
    <submittedName>
        <fullName evidence="6">LacI family transcriptional regulator</fullName>
    </submittedName>
</protein>
<evidence type="ECO:0000256" key="2">
    <source>
        <dbReference type="ARBA" id="ARBA00023015"/>
    </source>
</evidence>
<feature type="domain" description="HTH lacI-type" evidence="5">
    <location>
        <begin position="2"/>
        <end position="56"/>
    </location>
</feature>
<dbReference type="SUPFAM" id="SSF47413">
    <property type="entry name" value="lambda repressor-like DNA-binding domains"/>
    <property type="match status" value="1"/>
</dbReference>
<evidence type="ECO:0000256" key="4">
    <source>
        <dbReference type="ARBA" id="ARBA00023163"/>
    </source>
</evidence>
<gene>
    <name evidence="6" type="ORF">HF295_01165</name>
</gene>
<dbReference type="SMART" id="SM00354">
    <property type="entry name" value="HTH_LACI"/>
    <property type="match status" value="1"/>
</dbReference>
<reference evidence="6 7" key="1">
    <citation type="submission" date="2020-04" db="EMBL/GenBank/DDBJ databases">
        <authorList>
            <person name="Zheng R.K."/>
            <person name="Sun C.M."/>
        </authorList>
    </citation>
    <scope>NUCLEOTIDE SEQUENCE [LARGE SCALE GENOMIC DNA]</scope>
    <source>
        <strain evidence="7">zrk29</strain>
    </source>
</reference>
<dbReference type="Pfam" id="PF00356">
    <property type="entry name" value="LacI"/>
    <property type="match status" value="1"/>
</dbReference>
<dbReference type="Gene3D" id="3.40.50.2300">
    <property type="match status" value="2"/>
</dbReference>
<evidence type="ECO:0000259" key="5">
    <source>
        <dbReference type="PROSITE" id="PS50932"/>
    </source>
</evidence>
<keyword evidence="7" id="KW-1185">Reference proteome</keyword>
<keyword evidence="1" id="KW-0678">Repressor</keyword>
<dbReference type="GO" id="GO:0003700">
    <property type="term" value="F:DNA-binding transcription factor activity"/>
    <property type="evidence" value="ECO:0007669"/>
    <property type="project" value="TreeGrafter"/>
</dbReference>
<name>A0A7L6N276_9MOLU</name>
<keyword evidence="4" id="KW-0804">Transcription</keyword>
<dbReference type="PANTHER" id="PTHR30146:SF148">
    <property type="entry name" value="HTH-TYPE TRANSCRIPTIONAL REPRESSOR PURR-RELATED"/>
    <property type="match status" value="1"/>
</dbReference>
<dbReference type="InterPro" id="IPR046335">
    <property type="entry name" value="LacI/GalR-like_sensor"/>
</dbReference>
<dbReference type="InterPro" id="IPR010982">
    <property type="entry name" value="Lambda_DNA-bd_dom_sf"/>
</dbReference>
<evidence type="ECO:0000313" key="6">
    <source>
        <dbReference type="EMBL" id="QLY39542.1"/>
    </source>
</evidence>
<dbReference type="CDD" id="cd01392">
    <property type="entry name" value="HTH_LacI"/>
    <property type="match status" value="1"/>
</dbReference>
<dbReference type="KEGG" id="tbk:HF295_01165"/>
<dbReference type="InterPro" id="IPR000843">
    <property type="entry name" value="HTH_LacI"/>
</dbReference>
<keyword evidence="3" id="KW-0238">DNA-binding</keyword>
<organism evidence="6 7">
    <name type="scientific">Hujiaoplasma nucleasis</name>
    <dbReference type="NCBI Taxonomy" id="2725268"/>
    <lineage>
        <taxon>Bacteria</taxon>
        <taxon>Bacillati</taxon>
        <taxon>Mycoplasmatota</taxon>
        <taxon>Mollicutes</taxon>
        <taxon>Candidatus Izemoplasmatales</taxon>
        <taxon>Hujiaoplasmataceae</taxon>
        <taxon>Hujiaoplasma</taxon>
    </lineage>
</organism>
<dbReference type="Gene3D" id="1.10.260.40">
    <property type="entry name" value="lambda repressor-like DNA-binding domains"/>
    <property type="match status" value="1"/>
</dbReference>
<dbReference type="PROSITE" id="PS50932">
    <property type="entry name" value="HTH_LACI_2"/>
    <property type="match status" value="1"/>
</dbReference>
<dbReference type="CDD" id="cd06267">
    <property type="entry name" value="PBP1_LacI_sugar_binding-like"/>
    <property type="match status" value="1"/>
</dbReference>
<dbReference type="AlphaFoldDB" id="A0A7L6N276"/>
<accession>A0A7L6N276</accession>
<evidence type="ECO:0000256" key="3">
    <source>
        <dbReference type="ARBA" id="ARBA00023125"/>
    </source>
</evidence>
<dbReference type="PANTHER" id="PTHR30146">
    <property type="entry name" value="LACI-RELATED TRANSCRIPTIONAL REPRESSOR"/>
    <property type="match status" value="1"/>
</dbReference>
<dbReference type="InterPro" id="IPR028082">
    <property type="entry name" value="Peripla_BP_I"/>
</dbReference>
<dbReference type="EMBL" id="CP051151">
    <property type="protein sequence ID" value="QLY39542.1"/>
    <property type="molecule type" value="Genomic_DNA"/>
</dbReference>